<dbReference type="EMBL" id="AJWZ01001285">
    <property type="protein sequence ID" value="EKC74232.1"/>
    <property type="molecule type" value="Genomic_DNA"/>
</dbReference>
<feature type="domain" description="Recombinase" evidence="1">
    <location>
        <begin position="12"/>
        <end position="51"/>
    </location>
</feature>
<dbReference type="AlphaFoldDB" id="K1TM91"/>
<dbReference type="Pfam" id="PF07508">
    <property type="entry name" value="Recombinase"/>
    <property type="match status" value="1"/>
</dbReference>
<protein>
    <recommendedName>
        <fullName evidence="1">Recombinase domain-containing protein</fullName>
    </recommendedName>
</protein>
<evidence type="ECO:0000259" key="1">
    <source>
        <dbReference type="Pfam" id="PF07508"/>
    </source>
</evidence>
<name>K1TM91_9ZZZZ</name>
<dbReference type="GO" id="GO:0000150">
    <property type="term" value="F:DNA strand exchange activity"/>
    <property type="evidence" value="ECO:0007669"/>
    <property type="project" value="InterPro"/>
</dbReference>
<evidence type="ECO:0000313" key="2">
    <source>
        <dbReference type="EMBL" id="EKC74232.1"/>
    </source>
</evidence>
<comment type="caution">
    <text evidence="2">The sequence shown here is derived from an EMBL/GenBank/DDBJ whole genome shotgun (WGS) entry which is preliminary data.</text>
</comment>
<accession>K1TM91</accession>
<gene>
    <name evidence="2" type="ORF">OBE_01988</name>
</gene>
<reference evidence="2" key="1">
    <citation type="journal article" date="2013" name="Environ. Microbiol.">
        <title>Microbiota from the distal guts of lean and obese adolescents exhibit partial functional redundancy besides clear differences in community structure.</title>
        <authorList>
            <person name="Ferrer M."/>
            <person name="Ruiz A."/>
            <person name="Lanza F."/>
            <person name="Haange S.B."/>
            <person name="Oberbach A."/>
            <person name="Till H."/>
            <person name="Bargiela R."/>
            <person name="Campoy C."/>
            <person name="Segura M.T."/>
            <person name="Richter M."/>
            <person name="von Bergen M."/>
            <person name="Seifert J."/>
            <person name="Suarez A."/>
        </authorList>
    </citation>
    <scope>NUCLEOTIDE SEQUENCE</scope>
</reference>
<organism evidence="2">
    <name type="scientific">human gut metagenome</name>
    <dbReference type="NCBI Taxonomy" id="408170"/>
    <lineage>
        <taxon>unclassified sequences</taxon>
        <taxon>metagenomes</taxon>
        <taxon>organismal metagenomes</taxon>
    </lineage>
</organism>
<proteinExistence type="predicted"/>
<dbReference type="InterPro" id="IPR011109">
    <property type="entry name" value="DNA_bind_recombinase_dom"/>
</dbReference>
<dbReference type="Gene3D" id="3.90.1750.20">
    <property type="entry name" value="Putative Large Serine Recombinase, Chain B, Domain 2"/>
    <property type="match status" value="1"/>
</dbReference>
<dbReference type="InterPro" id="IPR038109">
    <property type="entry name" value="DNA_bind_recomb_sf"/>
</dbReference>
<sequence>MNEGNIIPDILESSAVQSIFENYRNGASLQTLAKQMQQSGLKYRENAVWNKA</sequence>
<dbReference type="GO" id="GO:0003677">
    <property type="term" value="F:DNA binding"/>
    <property type="evidence" value="ECO:0007669"/>
    <property type="project" value="InterPro"/>
</dbReference>
<feature type="non-terminal residue" evidence="2">
    <location>
        <position position="52"/>
    </location>
</feature>